<dbReference type="VEuPathDB" id="FungiDB:HpaG806502"/>
<accession>M4BJC4</accession>
<dbReference type="EMBL" id="JH598320">
    <property type="status" value="NOT_ANNOTATED_CDS"/>
    <property type="molecule type" value="Genomic_DNA"/>
</dbReference>
<dbReference type="EnsemblProtists" id="HpaT806502">
    <property type="protein sequence ID" value="HpaP806502"/>
    <property type="gene ID" value="HpaG806502"/>
</dbReference>
<name>M4BJC4_HYAAE</name>
<reference evidence="2" key="1">
    <citation type="journal article" date="2010" name="Science">
        <title>Signatures of adaptation to obligate biotrophy in the Hyaloperonospora arabidopsidis genome.</title>
        <authorList>
            <person name="Baxter L."/>
            <person name="Tripathy S."/>
            <person name="Ishaque N."/>
            <person name="Boot N."/>
            <person name="Cabral A."/>
            <person name="Kemen E."/>
            <person name="Thines M."/>
            <person name="Ah-Fong A."/>
            <person name="Anderson R."/>
            <person name="Badejoko W."/>
            <person name="Bittner-Eddy P."/>
            <person name="Boore J.L."/>
            <person name="Chibucos M.C."/>
            <person name="Coates M."/>
            <person name="Dehal P."/>
            <person name="Delehaunty K."/>
            <person name="Dong S."/>
            <person name="Downton P."/>
            <person name="Dumas B."/>
            <person name="Fabro G."/>
            <person name="Fronick C."/>
            <person name="Fuerstenberg S.I."/>
            <person name="Fulton L."/>
            <person name="Gaulin E."/>
            <person name="Govers F."/>
            <person name="Hughes L."/>
            <person name="Humphray S."/>
            <person name="Jiang R.H."/>
            <person name="Judelson H."/>
            <person name="Kamoun S."/>
            <person name="Kyung K."/>
            <person name="Meijer H."/>
            <person name="Minx P."/>
            <person name="Morris P."/>
            <person name="Nelson J."/>
            <person name="Phuntumart V."/>
            <person name="Qutob D."/>
            <person name="Rehmany A."/>
            <person name="Rougon-Cardoso A."/>
            <person name="Ryden P."/>
            <person name="Torto-Alalibo T."/>
            <person name="Studholme D."/>
            <person name="Wang Y."/>
            <person name="Win J."/>
            <person name="Wood J."/>
            <person name="Clifton S.W."/>
            <person name="Rogers J."/>
            <person name="Van den Ackerveken G."/>
            <person name="Jones J.D."/>
            <person name="McDowell J.M."/>
            <person name="Beynon J."/>
            <person name="Tyler B.M."/>
        </authorList>
    </citation>
    <scope>NUCLEOTIDE SEQUENCE [LARGE SCALE GENOMIC DNA]</scope>
    <source>
        <strain evidence="2">Emoy2</strain>
    </source>
</reference>
<dbReference type="Proteomes" id="UP000011713">
    <property type="component" value="Unassembled WGS sequence"/>
</dbReference>
<proteinExistence type="predicted"/>
<dbReference type="InParanoid" id="M4BJC4"/>
<dbReference type="AlphaFoldDB" id="M4BJC4"/>
<reference evidence="1" key="2">
    <citation type="submission" date="2015-06" db="UniProtKB">
        <authorList>
            <consortium name="EnsemblProtists"/>
        </authorList>
    </citation>
    <scope>IDENTIFICATION</scope>
    <source>
        <strain evidence="1">Emoy2</strain>
    </source>
</reference>
<evidence type="ECO:0000313" key="1">
    <source>
        <dbReference type="EnsemblProtists" id="HpaP806502"/>
    </source>
</evidence>
<organism evidence="1 2">
    <name type="scientific">Hyaloperonospora arabidopsidis (strain Emoy2)</name>
    <name type="common">Downy mildew agent</name>
    <name type="synonym">Peronospora arabidopsidis</name>
    <dbReference type="NCBI Taxonomy" id="559515"/>
    <lineage>
        <taxon>Eukaryota</taxon>
        <taxon>Sar</taxon>
        <taxon>Stramenopiles</taxon>
        <taxon>Oomycota</taxon>
        <taxon>Peronosporomycetes</taxon>
        <taxon>Peronosporales</taxon>
        <taxon>Peronosporaceae</taxon>
        <taxon>Hyaloperonospora</taxon>
    </lineage>
</organism>
<protein>
    <submittedName>
        <fullName evidence="1">Uncharacterized protein</fullName>
    </submittedName>
</protein>
<keyword evidence="2" id="KW-1185">Reference proteome</keyword>
<evidence type="ECO:0000313" key="2">
    <source>
        <dbReference type="Proteomes" id="UP000011713"/>
    </source>
</evidence>
<sequence length="146" mass="15589">MPPATAWVGSNGATVKSAAAETESVEPAAVESAAAPDEAVSEGSKAAVCPSVRVAVAAFGTDWRRSTRLWLGRAQSLHVRDTQAGRANFKTVVAGVRTSCHSTRSNPDGWCFVDFWCDRFREIVFRMRMGGRISKFPGSTGARLGV</sequence>
<dbReference type="HOGENOM" id="CLU_1781008_0_0_1"/>